<dbReference type="Proteomes" id="UP000247150">
    <property type="component" value="Unassembled WGS sequence"/>
</dbReference>
<keyword evidence="1" id="KW-0732">Signal</keyword>
<dbReference type="OrthoDB" id="2881414at2"/>
<accession>A0A2V2ZU11</accession>
<name>A0A2V2ZU11_9BACI</name>
<evidence type="ECO:0000313" key="2">
    <source>
        <dbReference type="EMBL" id="PWW27883.1"/>
    </source>
</evidence>
<sequence>MRRWLFILLVILLSLNFTGAVFAKDIKKEDLECIRKQEIRTKEFNEQVIRDVFASFGHKYDEIIDQSMYMNMIDLMKYTVLSAGEDPHLESLKKYMSGESTGEKRLYFFHGHPDEAYIFYKDLKNQNNMLHLKKESNNWEKQEKITKRGKRIPFKREKCEDDYFMKRMFNNLYQK</sequence>
<dbReference type="EMBL" id="QGTW01000007">
    <property type="protein sequence ID" value="PWW27883.1"/>
    <property type="molecule type" value="Genomic_DNA"/>
</dbReference>
<organism evidence="2 3">
    <name type="scientific">Cytobacillus oceanisediminis</name>
    <dbReference type="NCBI Taxonomy" id="665099"/>
    <lineage>
        <taxon>Bacteria</taxon>
        <taxon>Bacillati</taxon>
        <taxon>Bacillota</taxon>
        <taxon>Bacilli</taxon>
        <taxon>Bacillales</taxon>
        <taxon>Bacillaceae</taxon>
        <taxon>Cytobacillus</taxon>
    </lineage>
</organism>
<evidence type="ECO:0000256" key="1">
    <source>
        <dbReference type="SAM" id="SignalP"/>
    </source>
</evidence>
<proteinExistence type="predicted"/>
<comment type="caution">
    <text evidence="2">The sequence shown here is derived from an EMBL/GenBank/DDBJ whole genome shotgun (WGS) entry which is preliminary data.</text>
</comment>
<gene>
    <name evidence="2" type="ORF">DFO73_107196</name>
</gene>
<protein>
    <submittedName>
        <fullName evidence="2">Uncharacterized protein</fullName>
    </submittedName>
</protein>
<evidence type="ECO:0000313" key="3">
    <source>
        <dbReference type="Proteomes" id="UP000247150"/>
    </source>
</evidence>
<reference evidence="2 3" key="1">
    <citation type="submission" date="2018-05" db="EMBL/GenBank/DDBJ databases">
        <title>Freshwater and sediment microbial communities from various areas in North America, analyzing microbe dynamics in response to fracking.</title>
        <authorList>
            <person name="Lamendella R."/>
        </authorList>
    </citation>
    <scope>NUCLEOTIDE SEQUENCE [LARGE SCALE GENOMIC DNA]</scope>
    <source>
        <strain evidence="2 3">15_TX</strain>
    </source>
</reference>
<dbReference type="RefSeq" id="WP_110065513.1">
    <property type="nucleotide sequence ID" value="NZ_QGTW01000007.1"/>
</dbReference>
<dbReference type="AlphaFoldDB" id="A0A2V2ZU11"/>
<feature type="signal peptide" evidence="1">
    <location>
        <begin position="1"/>
        <end position="23"/>
    </location>
</feature>
<feature type="chain" id="PRO_5015971440" evidence="1">
    <location>
        <begin position="24"/>
        <end position="175"/>
    </location>
</feature>